<sequence length="139" mass="16134">MNKETTKKKVDHSPSRRIRSLNWMIHKELTGDQTNRISDGSHTFGDLYFHRAVLFAALLKAYPDKSWRSKVQSDGHGFPGYFLCGIQTPEGQYTYHYQLSQWDLFDGVRELPESPAYDGHKPEDVTRLLSLNKEDEDDE</sequence>
<protein>
    <recommendedName>
        <fullName evidence="2">WDGH domain-containing protein</fullName>
    </recommendedName>
</protein>
<evidence type="ECO:0000313" key="4">
    <source>
        <dbReference type="Proteomes" id="UP000326779"/>
    </source>
</evidence>
<feature type="region of interest" description="Disordered" evidence="1">
    <location>
        <begin position="113"/>
        <end position="139"/>
    </location>
</feature>
<organism evidence="3 4">
    <name type="scientific">Schleiferilactobacillus harbinensis</name>
    <dbReference type="NCBI Taxonomy" id="304207"/>
    <lineage>
        <taxon>Bacteria</taxon>
        <taxon>Bacillati</taxon>
        <taxon>Bacillota</taxon>
        <taxon>Bacilli</taxon>
        <taxon>Lactobacillales</taxon>
        <taxon>Lactobacillaceae</taxon>
        <taxon>Schleiferilactobacillus</taxon>
    </lineage>
</organism>
<dbReference type="KEGG" id="lhb:D1010_05790"/>
<evidence type="ECO:0000256" key="1">
    <source>
        <dbReference type="SAM" id="MobiDB-lite"/>
    </source>
</evidence>
<dbReference type="AlphaFoldDB" id="A0A5P2TR37"/>
<proteinExistence type="predicted"/>
<name>A0A5P2TR37_9LACO</name>
<dbReference type="InterPro" id="IPR057362">
    <property type="entry name" value="WDGH"/>
</dbReference>
<evidence type="ECO:0000313" key="3">
    <source>
        <dbReference type="EMBL" id="QFR22992.1"/>
    </source>
</evidence>
<gene>
    <name evidence="3" type="ORF">D1010_05790</name>
</gene>
<accession>A0A5P2TR37</accession>
<feature type="compositionally biased region" description="Basic and acidic residues" evidence="1">
    <location>
        <begin position="113"/>
        <end position="126"/>
    </location>
</feature>
<reference evidence="3 4" key="1">
    <citation type="submission" date="2019-10" db="EMBL/GenBank/DDBJ databases">
        <title>The completed genome of Lactobacillus harbinensis M1.</title>
        <authorList>
            <person name="Zheng Y."/>
        </authorList>
    </citation>
    <scope>NUCLEOTIDE SEQUENCE [LARGE SCALE GENOMIC DNA]</scope>
    <source>
        <strain evidence="3 4">M1</strain>
    </source>
</reference>
<dbReference type="Pfam" id="PF25311">
    <property type="entry name" value="WDGH"/>
    <property type="match status" value="1"/>
</dbReference>
<dbReference type="EMBL" id="CP045143">
    <property type="protein sequence ID" value="QFR22992.1"/>
    <property type="molecule type" value="Genomic_DNA"/>
</dbReference>
<evidence type="ECO:0000259" key="2">
    <source>
        <dbReference type="Pfam" id="PF25311"/>
    </source>
</evidence>
<dbReference type="GeneID" id="78508613"/>
<dbReference type="RefSeq" id="WP_150391547.1">
    <property type="nucleotide sequence ID" value="NZ_CP041364.1"/>
</dbReference>
<feature type="domain" description="WDGH" evidence="2">
    <location>
        <begin position="36"/>
        <end position="130"/>
    </location>
</feature>
<dbReference type="Proteomes" id="UP000326779">
    <property type="component" value="Chromosome"/>
</dbReference>